<dbReference type="PANTHER" id="PTHR33397:SF5">
    <property type="entry name" value="RNASE YUTE-RELATED"/>
    <property type="match status" value="1"/>
</dbReference>
<accession>A0A419UW92</accession>
<comment type="similarity">
    <text evidence="4">Belongs to the HepT RNase toxin family.</text>
</comment>
<evidence type="ECO:0000313" key="5">
    <source>
        <dbReference type="EMBL" id="RKD68836.1"/>
    </source>
</evidence>
<keyword evidence="3" id="KW-0378">Hydrolase</keyword>
<dbReference type="PANTHER" id="PTHR33397">
    <property type="entry name" value="UPF0331 PROTEIN YUTE"/>
    <property type="match status" value="1"/>
</dbReference>
<comment type="caution">
    <text evidence="5">The sequence shown here is derived from an EMBL/GenBank/DDBJ whole genome shotgun (WGS) entry which is preliminary data.</text>
</comment>
<gene>
    <name evidence="5" type="ORF">ATL39_3299</name>
</gene>
<name>A0A419UW92_9BACL</name>
<dbReference type="InterPro" id="IPR037038">
    <property type="entry name" value="HepT-like_sf"/>
</dbReference>
<dbReference type="RefSeq" id="WP_342768794.1">
    <property type="nucleotide sequence ID" value="NZ_RAPK01000012.1"/>
</dbReference>
<dbReference type="InterPro" id="IPR008201">
    <property type="entry name" value="HepT-like"/>
</dbReference>
<dbReference type="InterPro" id="IPR052379">
    <property type="entry name" value="Type_VII_TA_RNase"/>
</dbReference>
<proteinExistence type="inferred from homology"/>
<reference evidence="5 6" key="1">
    <citation type="submission" date="2018-09" db="EMBL/GenBank/DDBJ databases">
        <title>Genomic Encyclopedia of Archaeal and Bacterial Type Strains, Phase II (KMG-II): from individual species to whole genera.</title>
        <authorList>
            <person name="Goeker M."/>
        </authorList>
    </citation>
    <scope>NUCLEOTIDE SEQUENCE [LARGE SCALE GENOMIC DNA]</scope>
    <source>
        <strain evidence="5 6">DSM 17008</strain>
    </source>
</reference>
<dbReference type="GO" id="GO:0004540">
    <property type="term" value="F:RNA nuclease activity"/>
    <property type="evidence" value="ECO:0007669"/>
    <property type="project" value="InterPro"/>
</dbReference>
<keyword evidence="1" id="KW-1277">Toxin-antitoxin system</keyword>
<evidence type="ECO:0000256" key="3">
    <source>
        <dbReference type="ARBA" id="ARBA00022801"/>
    </source>
</evidence>
<evidence type="ECO:0000256" key="2">
    <source>
        <dbReference type="ARBA" id="ARBA00022722"/>
    </source>
</evidence>
<dbReference type="Gene3D" id="1.20.120.580">
    <property type="entry name" value="bsu32300-like"/>
    <property type="match status" value="1"/>
</dbReference>
<evidence type="ECO:0000313" key="6">
    <source>
        <dbReference type="Proteomes" id="UP000285120"/>
    </source>
</evidence>
<dbReference type="GO" id="GO:0110001">
    <property type="term" value="C:toxin-antitoxin complex"/>
    <property type="evidence" value="ECO:0007669"/>
    <property type="project" value="InterPro"/>
</dbReference>
<evidence type="ECO:0000256" key="4">
    <source>
        <dbReference type="ARBA" id="ARBA00024207"/>
    </source>
</evidence>
<keyword evidence="2" id="KW-0540">Nuclease</keyword>
<dbReference type="EMBL" id="RAPK01000012">
    <property type="protein sequence ID" value="RKD68836.1"/>
    <property type="molecule type" value="Genomic_DNA"/>
</dbReference>
<dbReference type="GO" id="GO:0016787">
    <property type="term" value="F:hydrolase activity"/>
    <property type="evidence" value="ECO:0007669"/>
    <property type="project" value="UniProtKB-KW"/>
</dbReference>
<keyword evidence="6" id="KW-1185">Reference proteome</keyword>
<protein>
    <submittedName>
        <fullName evidence="5">Uncharacterized protein YutE (UPF0331/DUF86 family)</fullName>
    </submittedName>
</protein>
<sequence>MMYFVDREKIEAQLAYIESLYEAVTSFQSMGDMIQRLALERLAQGWIEAIIDTGNQMIDGFIMRDPGSYEDILAILEDEKVIPDEVFAGLTRLIKLRKTLTRDYMEIDHEALWKNIQAEAEYVKQFPDCVRTYIEKELGPVSAFLPENKQDNN</sequence>
<organism evidence="5 6">
    <name type="scientific">Sinobaca qinghaiensis</name>
    <dbReference type="NCBI Taxonomy" id="342944"/>
    <lineage>
        <taxon>Bacteria</taxon>
        <taxon>Bacillati</taxon>
        <taxon>Bacillota</taxon>
        <taxon>Bacilli</taxon>
        <taxon>Bacillales</taxon>
        <taxon>Sporolactobacillaceae</taxon>
        <taxon>Sinobaca</taxon>
    </lineage>
</organism>
<evidence type="ECO:0000256" key="1">
    <source>
        <dbReference type="ARBA" id="ARBA00022649"/>
    </source>
</evidence>
<dbReference type="AlphaFoldDB" id="A0A419UW92"/>
<dbReference type="Pfam" id="PF01934">
    <property type="entry name" value="HepT-like"/>
    <property type="match status" value="1"/>
</dbReference>
<dbReference type="Proteomes" id="UP000285120">
    <property type="component" value="Unassembled WGS sequence"/>
</dbReference>